<dbReference type="AlphaFoldDB" id="K0KJN2"/>
<comment type="caution">
    <text evidence="1">The sequence shown here is derived from an EMBL/GenBank/DDBJ whole genome shotgun (WGS) entry which is preliminary data.</text>
</comment>
<dbReference type="Proteomes" id="UP000009328">
    <property type="component" value="Unassembled WGS sequence"/>
</dbReference>
<name>K0KJN2_WICCF</name>
<dbReference type="SUPFAM" id="SSF69065">
    <property type="entry name" value="RNase III domain-like"/>
    <property type="match status" value="1"/>
</dbReference>
<accession>K0KJN2</accession>
<keyword evidence="2" id="KW-1185">Reference proteome</keyword>
<organism evidence="1 2">
    <name type="scientific">Wickerhamomyces ciferrii (strain ATCC 14091 / BCRC 22168 / CBS 111 / JCM 3599 / NBRC 0793 / NRRL Y-1031 F-60-10)</name>
    <name type="common">Yeast</name>
    <name type="synonym">Pichia ciferrii</name>
    <dbReference type="NCBI Taxonomy" id="1206466"/>
    <lineage>
        <taxon>Eukaryota</taxon>
        <taxon>Fungi</taxon>
        <taxon>Dikarya</taxon>
        <taxon>Ascomycota</taxon>
        <taxon>Saccharomycotina</taxon>
        <taxon>Saccharomycetes</taxon>
        <taxon>Phaffomycetales</taxon>
        <taxon>Wickerhamomycetaceae</taxon>
        <taxon>Wickerhamomyces</taxon>
    </lineage>
</organism>
<dbReference type="GO" id="GO:0004525">
    <property type="term" value="F:ribonuclease III activity"/>
    <property type="evidence" value="ECO:0007669"/>
    <property type="project" value="InterPro"/>
</dbReference>
<dbReference type="GO" id="GO:0006396">
    <property type="term" value="P:RNA processing"/>
    <property type="evidence" value="ECO:0007669"/>
    <property type="project" value="InterPro"/>
</dbReference>
<gene>
    <name evidence="1" type="ORF">BN7_1230</name>
</gene>
<evidence type="ECO:0008006" key="3">
    <source>
        <dbReference type="Google" id="ProtNLM"/>
    </source>
</evidence>
<sequence length="245" mass="28386">MLLAKPIFIVRPPFLKNIHSFSRSLHTNQRYIHQTIKSPNIQQSTDENFNLSRSLLSTDPVKCGDYIIPPLPLITNDAIYRQVFDFSLELVQPDELPDGSSKLEWLGDAFFSDSLINMMKPMVQTESLKSQGYDSNIVFQDDETKEYNIHYYEFNSKKVPKSYLGELQSNSIMAEWSNAYGLVNMIYPKIKRDNLLGKKIDHKNHADIFESYIGGLYLNYKDDLKIVNEYIKELIMASIPMLRGR</sequence>
<reference evidence="1 2" key="1">
    <citation type="journal article" date="2012" name="Eukaryot. Cell">
        <title>Draft genome sequence of Wickerhamomyces ciferrii NRRL Y-1031 F-60-10.</title>
        <authorList>
            <person name="Schneider J."/>
            <person name="Andrea H."/>
            <person name="Blom J."/>
            <person name="Jaenicke S."/>
            <person name="Ruckert C."/>
            <person name="Schorsch C."/>
            <person name="Szczepanowski R."/>
            <person name="Farwick M."/>
            <person name="Goesmann A."/>
            <person name="Puhler A."/>
            <person name="Schaffer S."/>
            <person name="Tauch A."/>
            <person name="Kohler T."/>
            <person name="Brinkrolf K."/>
        </authorList>
    </citation>
    <scope>NUCLEOTIDE SEQUENCE [LARGE SCALE GENOMIC DNA]</scope>
    <source>
        <strain evidence="2">ATCC 14091 / BCRC 22168 / CBS 111 / JCM 3599 / NBRC 0793 / NRRL Y-1031 F-60-10</strain>
    </source>
</reference>
<protein>
    <recommendedName>
        <fullName evidence="3">RNase III domain-containing protein</fullName>
    </recommendedName>
</protein>
<dbReference type="Gene3D" id="1.10.1520.10">
    <property type="entry name" value="Ribonuclease III domain"/>
    <property type="match status" value="1"/>
</dbReference>
<dbReference type="EMBL" id="CAIF01000027">
    <property type="protein sequence ID" value="CCH41689.1"/>
    <property type="molecule type" value="Genomic_DNA"/>
</dbReference>
<proteinExistence type="predicted"/>
<dbReference type="InParanoid" id="K0KJN2"/>
<dbReference type="InterPro" id="IPR036389">
    <property type="entry name" value="RNase_III_sf"/>
</dbReference>
<dbReference type="HOGENOM" id="CLU_1134310_0_0_1"/>
<evidence type="ECO:0000313" key="2">
    <source>
        <dbReference type="Proteomes" id="UP000009328"/>
    </source>
</evidence>
<evidence type="ECO:0000313" key="1">
    <source>
        <dbReference type="EMBL" id="CCH41689.1"/>
    </source>
</evidence>